<gene>
    <name evidence="2" type="ORF">psyc5s11_14350</name>
</gene>
<evidence type="ECO:0000313" key="2">
    <source>
        <dbReference type="EMBL" id="BCZ45368.1"/>
    </source>
</evidence>
<sequence length="569" mass="65529">MERIKMITKLNEMCKKYDRKDYPGIAVGVVENGELIFSKGYGEANLDYNIPIDENTVFHACSMAKQFTAACIALLIEEGKLSLDQDVSSIFPQLKNCGEKVTIYNLLYMTNGIPDVYDTAYCVCGIRDDEGITRDEFWRYVTSCDWKFFKVGEKWSYGNTGYFLLGQIVEAITKTSLSQYADEHIFKPLGMNSTFIRDDRTKIIKKRAVGYSNYDYVHYNDSYKRYTTRNDKLSINEENVEVGGAGQIWTTIKDLLLWDKNFYNNMLGRGSSEFIKFLTTSGLLSNGKECGYGSGLFVGEFYGNKIVHHGGWAGGYSAYYAQLPEKKSSVIILGNHTDFMYDFGINNGGLTEGILKLLIGYDDERDNTEEKQSDNINLNQIEFDLDLSGEYIDQESSCLWNITKNKDIYYVEDSIGNSTKILYYGDSVFKSADKEKIYTVVQNNKHIIECIKLQDVEACSKFYPFYRKKLDFSQLKIYEGSYRCKKLDVSYNVKIHDGKLFIRNENFHNNALDLYYTHAIKDTFISDHNSHMGNYCTTFSRDSNNQIASFSYRDDTQTLRENFIFMKIQ</sequence>
<feature type="domain" description="Beta-lactamase-related" evidence="1">
    <location>
        <begin position="18"/>
        <end position="338"/>
    </location>
</feature>
<dbReference type="EMBL" id="AP024849">
    <property type="protein sequence ID" value="BCZ45368.1"/>
    <property type="molecule type" value="Genomic_DNA"/>
</dbReference>
<name>A0ABM7T2I2_9CLOT</name>
<dbReference type="PANTHER" id="PTHR46825">
    <property type="entry name" value="D-ALANYL-D-ALANINE-CARBOXYPEPTIDASE/ENDOPEPTIDASE AMPH"/>
    <property type="match status" value="1"/>
</dbReference>
<organism evidence="2 3">
    <name type="scientific">Clostridium gelidum</name>
    <dbReference type="NCBI Taxonomy" id="704125"/>
    <lineage>
        <taxon>Bacteria</taxon>
        <taxon>Bacillati</taxon>
        <taxon>Bacillota</taxon>
        <taxon>Clostridia</taxon>
        <taxon>Eubacteriales</taxon>
        <taxon>Clostridiaceae</taxon>
        <taxon>Clostridium</taxon>
    </lineage>
</organism>
<dbReference type="InterPro" id="IPR012338">
    <property type="entry name" value="Beta-lactam/transpept-like"/>
</dbReference>
<dbReference type="Gene3D" id="3.40.710.10">
    <property type="entry name" value="DD-peptidase/beta-lactamase superfamily"/>
    <property type="match status" value="1"/>
</dbReference>
<dbReference type="RefSeq" id="WP_224036969.1">
    <property type="nucleotide sequence ID" value="NZ_AP024849.1"/>
</dbReference>
<keyword evidence="3" id="KW-1185">Reference proteome</keyword>
<dbReference type="PANTHER" id="PTHR46825:SF9">
    <property type="entry name" value="BETA-LACTAMASE-RELATED DOMAIN-CONTAINING PROTEIN"/>
    <property type="match status" value="1"/>
</dbReference>
<protein>
    <recommendedName>
        <fullName evidence="1">Beta-lactamase-related domain-containing protein</fullName>
    </recommendedName>
</protein>
<dbReference type="SUPFAM" id="SSF56601">
    <property type="entry name" value="beta-lactamase/transpeptidase-like"/>
    <property type="match status" value="1"/>
</dbReference>
<reference evidence="3" key="1">
    <citation type="submission" date="2021-07" db="EMBL/GenBank/DDBJ databases">
        <title>Complete genome sequencing of a Clostridium isolate.</title>
        <authorList>
            <person name="Ueki A."/>
            <person name="Tonouchi A."/>
        </authorList>
    </citation>
    <scope>NUCLEOTIDE SEQUENCE [LARGE SCALE GENOMIC DNA]</scope>
    <source>
        <strain evidence="3">C5S11</strain>
    </source>
</reference>
<dbReference type="InterPro" id="IPR050491">
    <property type="entry name" value="AmpC-like"/>
</dbReference>
<dbReference type="Proteomes" id="UP000824633">
    <property type="component" value="Chromosome"/>
</dbReference>
<dbReference type="InterPro" id="IPR001466">
    <property type="entry name" value="Beta-lactam-related"/>
</dbReference>
<dbReference type="Pfam" id="PF00144">
    <property type="entry name" value="Beta-lactamase"/>
    <property type="match status" value="1"/>
</dbReference>
<evidence type="ECO:0000313" key="3">
    <source>
        <dbReference type="Proteomes" id="UP000824633"/>
    </source>
</evidence>
<accession>A0ABM7T2I2</accession>
<evidence type="ECO:0000259" key="1">
    <source>
        <dbReference type="Pfam" id="PF00144"/>
    </source>
</evidence>
<proteinExistence type="predicted"/>